<dbReference type="InterPro" id="IPR014710">
    <property type="entry name" value="RmlC-like_jellyroll"/>
</dbReference>
<reference evidence="8 9" key="1">
    <citation type="submission" date="2022-12" db="EMBL/GenBank/DDBJ databases">
        <title>Chromosome-scale assembly of the Ensete ventricosum genome.</title>
        <authorList>
            <person name="Dussert Y."/>
            <person name="Stocks J."/>
            <person name="Wendawek A."/>
            <person name="Woldeyes F."/>
            <person name="Nichols R.A."/>
            <person name="Borrell J.S."/>
        </authorList>
    </citation>
    <scope>NUCLEOTIDE SEQUENCE [LARGE SCALE GENOMIC DNA]</scope>
    <source>
        <strain evidence="9">cv. Maze</strain>
        <tissue evidence="8">Seeds</tissue>
    </source>
</reference>
<evidence type="ECO:0000256" key="4">
    <source>
        <dbReference type="ARBA" id="ARBA00022723"/>
    </source>
</evidence>
<dbReference type="PANTHER" id="PTHR22966">
    <property type="entry name" value="2-AMINOETHANETHIOL DIOXYGENASE"/>
    <property type="match status" value="1"/>
</dbReference>
<keyword evidence="6" id="KW-0408">Iron</keyword>
<keyword evidence="5" id="KW-0560">Oxidoreductase</keyword>
<dbReference type="EC" id="1.13.11.20" evidence="3"/>
<evidence type="ECO:0000313" key="9">
    <source>
        <dbReference type="Proteomes" id="UP001222027"/>
    </source>
</evidence>
<dbReference type="EMBL" id="JAQQAF010000002">
    <property type="protein sequence ID" value="KAJ8505688.1"/>
    <property type="molecule type" value="Genomic_DNA"/>
</dbReference>
<comment type="similarity">
    <text evidence="2">Belongs to the cysteine dioxygenase family.</text>
</comment>
<evidence type="ECO:0000256" key="5">
    <source>
        <dbReference type="ARBA" id="ARBA00023002"/>
    </source>
</evidence>
<evidence type="ECO:0000256" key="2">
    <source>
        <dbReference type="ARBA" id="ARBA00006622"/>
    </source>
</evidence>
<evidence type="ECO:0000256" key="6">
    <source>
        <dbReference type="ARBA" id="ARBA00023004"/>
    </source>
</evidence>
<keyword evidence="4" id="KW-0479">Metal-binding</keyword>
<name>A0AAV8RPY2_ENSVE</name>
<dbReference type="GO" id="GO:0070483">
    <property type="term" value="P:detection of hypoxia"/>
    <property type="evidence" value="ECO:0007669"/>
    <property type="project" value="UniProtKB-ARBA"/>
</dbReference>
<dbReference type="AlphaFoldDB" id="A0AAV8RPY2"/>
<comment type="catalytic activity">
    <reaction evidence="7">
        <text>L-cysteine + O2 = 3-sulfino-L-alanine + H(+)</text>
        <dbReference type="Rhea" id="RHEA:20441"/>
        <dbReference type="ChEBI" id="CHEBI:15378"/>
        <dbReference type="ChEBI" id="CHEBI:15379"/>
        <dbReference type="ChEBI" id="CHEBI:35235"/>
        <dbReference type="ChEBI" id="CHEBI:61085"/>
        <dbReference type="EC" id="1.13.11.20"/>
    </reaction>
    <physiologicalReaction direction="left-to-right" evidence="7">
        <dbReference type="Rhea" id="RHEA:20442"/>
    </physiologicalReaction>
</comment>
<dbReference type="GO" id="GO:0046872">
    <property type="term" value="F:metal ion binding"/>
    <property type="evidence" value="ECO:0007669"/>
    <property type="project" value="UniProtKB-KW"/>
</dbReference>
<dbReference type="GO" id="GO:0017172">
    <property type="term" value="F:cysteine dioxygenase activity"/>
    <property type="evidence" value="ECO:0007669"/>
    <property type="project" value="UniProtKB-EC"/>
</dbReference>
<dbReference type="PANTHER" id="PTHR22966:SF67">
    <property type="entry name" value="CYSTEINE DIOXYGENASE"/>
    <property type="match status" value="1"/>
</dbReference>
<comment type="caution">
    <text evidence="8">The sequence shown here is derived from an EMBL/GenBank/DDBJ whole genome shotgun (WGS) entry which is preliminary data.</text>
</comment>
<comment type="cofactor">
    <cofactor evidence="1">
        <name>Fe(2+)</name>
        <dbReference type="ChEBI" id="CHEBI:29033"/>
    </cofactor>
</comment>
<accession>A0AAV8RPY2</accession>
<dbReference type="CDD" id="cd20289">
    <property type="entry name" value="cupin_ADO"/>
    <property type="match status" value="1"/>
</dbReference>
<protein>
    <recommendedName>
        <fullName evidence="3">cysteine dioxygenase</fullName>
        <ecNumber evidence="3">1.13.11.20</ecNumber>
    </recommendedName>
</protein>
<dbReference type="InterPro" id="IPR012864">
    <property type="entry name" value="PCO/ADO"/>
</dbReference>
<evidence type="ECO:0000256" key="3">
    <source>
        <dbReference type="ARBA" id="ARBA00013133"/>
    </source>
</evidence>
<keyword evidence="9" id="KW-1185">Reference proteome</keyword>
<evidence type="ECO:0000313" key="8">
    <source>
        <dbReference type="EMBL" id="KAJ8505688.1"/>
    </source>
</evidence>
<dbReference type="Proteomes" id="UP001222027">
    <property type="component" value="Unassembled WGS sequence"/>
</dbReference>
<sequence length="377" mass="41018">MGLRDSNRLRSRACGDADGDYSLYRCETPADLEGLNGLLEMKKIHSNSSEACYIAERCAGFVSSCVLTALAGLVEAFADSSSFSSSITSVTRLEGKLAEQKKPEASAVAGKVASGKRLQAAEKSIRKQKKPAQMPSVVQRLFETCKEVFAEGGDGIIPSPEDVNRLRSILDNVGASDVGLTRNMPYFRNSSSAGTPPVTYLHIYECDKFSIGIFCLPPSGVIPLHNHPGMTVFSKLLFGSMHIKSYDWVNVPQNSDELVNSLHHRHPGLRLAKVKTDAIFTAPCEASVLYPEDGGNMHCFTARTSCAVLDVLGPPYSDPDQGRDCAYFIDLPFDTFSGDGKLAPDEDGVYAWLEEREKPDDFLVVGARYSGPGIMER</sequence>
<dbReference type="InterPro" id="IPR011051">
    <property type="entry name" value="RmlC_Cupin_sf"/>
</dbReference>
<dbReference type="Pfam" id="PF07847">
    <property type="entry name" value="PCO_ADO"/>
    <property type="match status" value="1"/>
</dbReference>
<evidence type="ECO:0000256" key="1">
    <source>
        <dbReference type="ARBA" id="ARBA00001954"/>
    </source>
</evidence>
<proteinExistence type="inferred from homology"/>
<dbReference type="Gene3D" id="2.60.120.10">
    <property type="entry name" value="Jelly Rolls"/>
    <property type="match status" value="1"/>
</dbReference>
<gene>
    <name evidence="8" type="ORF">OPV22_006574</name>
</gene>
<dbReference type="SUPFAM" id="SSF51182">
    <property type="entry name" value="RmlC-like cupins"/>
    <property type="match status" value="1"/>
</dbReference>
<organism evidence="8 9">
    <name type="scientific">Ensete ventricosum</name>
    <name type="common">Abyssinian banana</name>
    <name type="synonym">Musa ensete</name>
    <dbReference type="NCBI Taxonomy" id="4639"/>
    <lineage>
        <taxon>Eukaryota</taxon>
        <taxon>Viridiplantae</taxon>
        <taxon>Streptophyta</taxon>
        <taxon>Embryophyta</taxon>
        <taxon>Tracheophyta</taxon>
        <taxon>Spermatophyta</taxon>
        <taxon>Magnoliopsida</taxon>
        <taxon>Liliopsida</taxon>
        <taxon>Zingiberales</taxon>
        <taxon>Musaceae</taxon>
        <taxon>Ensete</taxon>
    </lineage>
</organism>
<evidence type="ECO:0000256" key="7">
    <source>
        <dbReference type="ARBA" id="ARBA00024284"/>
    </source>
</evidence>